<accession>A0A484B277</accession>
<evidence type="ECO:0000256" key="1">
    <source>
        <dbReference type="SAM" id="MobiDB-lite"/>
    </source>
</evidence>
<reference evidence="2 3" key="1">
    <citation type="journal article" date="2019" name="J. Hered.">
        <title>An Improved Genome Assembly for Drosophila navojoa, the Basal Species in the mojavensis Cluster.</title>
        <authorList>
            <person name="Vanderlinde T."/>
            <person name="Dupim E.G."/>
            <person name="Nazario-Yepiz N.O."/>
            <person name="Carvalho A.B."/>
        </authorList>
    </citation>
    <scope>NUCLEOTIDE SEQUENCE [LARGE SCALE GENOMIC DNA]</scope>
    <source>
        <strain evidence="2">Navoj_Jal97</strain>
        <tissue evidence="2">Whole organism</tissue>
    </source>
</reference>
<comment type="caution">
    <text evidence="2">The sequence shown here is derived from an EMBL/GenBank/DDBJ whole genome shotgun (WGS) entry which is preliminary data.</text>
</comment>
<protein>
    <submittedName>
        <fullName evidence="2">Uncharacterized protein</fullName>
    </submittedName>
</protein>
<name>A0A484B277_DRONA</name>
<sequence length="86" mass="9349">MDVGYSLRTLAFDSSGESALKSELHVNGNVARSHCVIVSPTGEQHGLTGRRTDGQRIRPKDRAEFAVTSNSKAAEEEETEAETETE</sequence>
<feature type="region of interest" description="Disordered" evidence="1">
    <location>
        <begin position="61"/>
        <end position="86"/>
    </location>
</feature>
<dbReference type="AlphaFoldDB" id="A0A484B277"/>
<gene>
    <name evidence="2" type="ORF">AWZ03_011677</name>
</gene>
<dbReference type="EMBL" id="LSRL02000293">
    <property type="protein sequence ID" value="TDG41895.1"/>
    <property type="molecule type" value="Genomic_DNA"/>
</dbReference>
<evidence type="ECO:0000313" key="2">
    <source>
        <dbReference type="EMBL" id="TDG41895.1"/>
    </source>
</evidence>
<evidence type="ECO:0000313" key="3">
    <source>
        <dbReference type="Proteomes" id="UP000295192"/>
    </source>
</evidence>
<dbReference type="Proteomes" id="UP000295192">
    <property type="component" value="Unassembled WGS sequence"/>
</dbReference>
<feature type="compositionally biased region" description="Acidic residues" evidence="1">
    <location>
        <begin position="75"/>
        <end position="86"/>
    </location>
</feature>
<keyword evidence="3" id="KW-1185">Reference proteome</keyword>
<organism evidence="2 3">
    <name type="scientific">Drosophila navojoa</name>
    <name type="common">Fruit fly</name>
    <dbReference type="NCBI Taxonomy" id="7232"/>
    <lineage>
        <taxon>Eukaryota</taxon>
        <taxon>Metazoa</taxon>
        <taxon>Ecdysozoa</taxon>
        <taxon>Arthropoda</taxon>
        <taxon>Hexapoda</taxon>
        <taxon>Insecta</taxon>
        <taxon>Pterygota</taxon>
        <taxon>Neoptera</taxon>
        <taxon>Endopterygota</taxon>
        <taxon>Diptera</taxon>
        <taxon>Brachycera</taxon>
        <taxon>Muscomorpha</taxon>
        <taxon>Ephydroidea</taxon>
        <taxon>Drosophilidae</taxon>
        <taxon>Drosophila</taxon>
    </lineage>
</organism>
<proteinExistence type="predicted"/>